<evidence type="ECO:0000313" key="1">
    <source>
        <dbReference type="EMBL" id="MPC69030.1"/>
    </source>
</evidence>
<proteinExistence type="predicted"/>
<reference evidence="1 2" key="1">
    <citation type="submission" date="2019-05" db="EMBL/GenBank/DDBJ databases">
        <title>Another draft genome of Portunus trituberculatus and its Hox gene families provides insights of decapod evolution.</title>
        <authorList>
            <person name="Jeong J.-H."/>
            <person name="Song I."/>
            <person name="Kim S."/>
            <person name="Choi T."/>
            <person name="Kim D."/>
            <person name="Ryu S."/>
            <person name="Kim W."/>
        </authorList>
    </citation>
    <scope>NUCLEOTIDE SEQUENCE [LARGE SCALE GENOMIC DNA]</scope>
    <source>
        <tissue evidence="1">Muscle</tissue>
    </source>
</reference>
<name>A0A5B7H9Y9_PORTR</name>
<comment type="caution">
    <text evidence="1">The sequence shown here is derived from an EMBL/GenBank/DDBJ whole genome shotgun (WGS) entry which is preliminary data.</text>
</comment>
<gene>
    <name evidence="1" type="ORF">E2C01_063243</name>
</gene>
<organism evidence="1 2">
    <name type="scientific">Portunus trituberculatus</name>
    <name type="common">Swimming crab</name>
    <name type="synonym">Neptunus trituberculatus</name>
    <dbReference type="NCBI Taxonomy" id="210409"/>
    <lineage>
        <taxon>Eukaryota</taxon>
        <taxon>Metazoa</taxon>
        <taxon>Ecdysozoa</taxon>
        <taxon>Arthropoda</taxon>
        <taxon>Crustacea</taxon>
        <taxon>Multicrustacea</taxon>
        <taxon>Malacostraca</taxon>
        <taxon>Eumalacostraca</taxon>
        <taxon>Eucarida</taxon>
        <taxon>Decapoda</taxon>
        <taxon>Pleocyemata</taxon>
        <taxon>Brachyura</taxon>
        <taxon>Eubrachyura</taxon>
        <taxon>Portunoidea</taxon>
        <taxon>Portunidae</taxon>
        <taxon>Portuninae</taxon>
        <taxon>Portunus</taxon>
    </lineage>
</organism>
<sequence>MKQTPGPVLSNMVVDCSPTDNVVCHPTTTTTTTTTTRYFFYYTP</sequence>
<accession>A0A5B7H9Y9</accession>
<protein>
    <submittedName>
        <fullName evidence="1">Uncharacterized protein</fullName>
    </submittedName>
</protein>
<dbReference type="EMBL" id="VSRR010028772">
    <property type="protein sequence ID" value="MPC69030.1"/>
    <property type="molecule type" value="Genomic_DNA"/>
</dbReference>
<evidence type="ECO:0000313" key="2">
    <source>
        <dbReference type="Proteomes" id="UP000324222"/>
    </source>
</evidence>
<dbReference type="AlphaFoldDB" id="A0A5B7H9Y9"/>
<dbReference type="Proteomes" id="UP000324222">
    <property type="component" value="Unassembled WGS sequence"/>
</dbReference>
<keyword evidence="2" id="KW-1185">Reference proteome</keyword>